<dbReference type="GO" id="GO:0045893">
    <property type="term" value="P:positive regulation of DNA-templated transcription"/>
    <property type="evidence" value="ECO:0007669"/>
    <property type="project" value="TreeGrafter"/>
</dbReference>
<dbReference type="EMBL" id="NMUH01001057">
    <property type="protein sequence ID" value="MQL88443.1"/>
    <property type="molecule type" value="Genomic_DNA"/>
</dbReference>
<evidence type="ECO:0000313" key="5">
    <source>
        <dbReference type="Proteomes" id="UP000652761"/>
    </source>
</evidence>
<protein>
    <recommendedName>
        <fullName evidence="3">LOB domain-containing protein</fullName>
    </recommendedName>
</protein>
<dbReference type="InterPro" id="IPR004883">
    <property type="entry name" value="LOB"/>
</dbReference>
<dbReference type="OrthoDB" id="668748at2759"/>
<dbReference type="GO" id="GO:0005634">
    <property type="term" value="C:nucleus"/>
    <property type="evidence" value="ECO:0007669"/>
    <property type="project" value="TreeGrafter"/>
</dbReference>
<name>A0A843V6X6_COLES</name>
<comment type="similarity">
    <text evidence="1">Belongs to the LOB domain-containing protein family.</text>
</comment>
<dbReference type="PROSITE" id="PS50891">
    <property type="entry name" value="LOB"/>
    <property type="match status" value="1"/>
</dbReference>
<organism evidence="4 5">
    <name type="scientific">Colocasia esculenta</name>
    <name type="common">Wild taro</name>
    <name type="synonym">Arum esculentum</name>
    <dbReference type="NCBI Taxonomy" id="4460"/>
    <lineage>
        <taxon>Eukaryota</taxon>
        <taxon>Viridiplantae</taxon>
        <taxon>Streptophyta</taxon>
        <taxon>Embryophyta</taxon>
        <taxon>Tracheophyta</taxon>
        <taxon>Spermatophyta</taxon>
        <taxon>Magnoliopsida</taxon>
        <taxon>Liliopsida</taxon>
        <taxon>Araceae</taxon>
        <taxon>Aroideae</taxon>
        <taxon>Colocasieae</taxon>
        <taxon>Colocasia</taxon>
    </lineage>
</organism>
<dbReference type="PANTHER" id="PTHR31529:SF26">
    <property type="entry name" value="LOB DOMAIN-CONTAINING PROTEIN CRL1"/>
    <property type="match status" value="1"/>
</dbReference>
<comment type="caution">
    <text evidence="4">The sequence shown here is derived from an EMBL/GenBank/DDBJ whole genome shotgun (WGS) entry which is preliminary data.</text>
</comment>
<accession>A0A843V6X6</accession>
<evidence type="ECO:0000313" key="4">
    <source>
        <dbReference type="EMBL" id="MQL88443.1"/>
    </source>
</evidence>
<dbReference type="Pfam" id="PF03195">
    <property type="entry name" value="LOB"/>
    <property type="match status" value="1"/>
</dbReference>
<dbReference type="AlphaFoldDB" id="A0A843V6X6"/>
<dbReference type="Proteomes" id="UP000652761">
    <property type="component" value="Unassembled WGS sequence"/>
</dbReference>
<evidence type="ECO:0000256" key="2">
    <source>
        <dbReference type="SAM" id="SignalP"/>
    </source>
</evidence>
<reference evidence="4" key="1">
    <citation type="submission" date="2017-07" db="EMBL/GenBank/DDBJ databases">
        <title>Taro Niue Genome Assembly and Annotation.</title>
        <authorList>
            <person name="Atibalentja N."/>
            <person name="Keating K."/>
            <person name="Fields C.J."/>
        </authorList>
    </citation>
    <scope>NUCLEOTIDE SEQUENCE</scope>
    <source>
        <strain evidence="4">Niue_2</strain>
        <tissue evidence="4">Leaf</tissue>
    </source>
</reference>
<feature type="signal peptide" evidence="2">
    <location>
        <begin position="1"/>
        <end position="35"/>
    </location>
</feature>
<keyword evidence="2" id="KW-0732">Signal</keyword>
<dbReference type="GO" id="GO:0009755">
    <property type="term" value="P:hormone-mediated signaling pathway"/>
    <property type="evidence" value="ECO:0007669"/>
    <property type="project" value="TreeGrafter"/>
</dbReference>
<keyword evidence="5" id="KW-1185">Reference proteome</keyword>
<dbReference type="PANTHER" id="PTHR31529">
    <property type="entry name" value="LOB DOMAIN CONTAINING PROTEIN"/>
    <property type="match status" value="1"/>
</dbReference>
<feature type="chain" id="PRO_5032712335" description="LOB domain-containing protein" evidence="2">
    <location>
        <begin position="36"/>
        <end position="102"/>
    </location>
</feature>
<feature type="domain" description="LOB" evidence="3">
    <location>
        <begin position="16"/>
        <end position="102"/>
    </location>
</feature>
<evidence type="ECO:0000259" key="3">
    <source>
        <dbReference type="PROSITE" id="PS50891"/>
    </source>
</evidence>
<sequence>MEPRGTLPAVAAAAGWPCGAWKFLWWRCMSGCVFAQHFGTKQGTARFAAIYKVFGASNVSKLLHRMLVARRGDAMKTICFEAQARLTDPVYGCVPTIIALQQ</sequence>
<evidence type="ECO:0000256" key="1">
    <source>
        <dbReference type="ARBA" id="ARBA00005474"/>
    </source>
</evidence>
<proteinExistence type="inferred from homology"/>
<gene>
    <name evidence="4" type="ORF">Taro_021005</name>
</gene>